<dbReference type="InterPro" id="IPR006077">
    <property type="entry name" value="Vinculin/catenin"/>
</dbReference>
<dbReference type="GO" id="GO:0007266">
    <property type="term" value="P:Rho protein signal transduction"/>
    <property type="evidence" value="ECO:0007669"/>
    <property type="project" value="InterPro"/>
</dbReference>
<organism evidence="6 7">
    <name type="scientific">Daphnia magna</name>
    <dbReference type="NCBI Taxonomy" id="35525"/>
    <lineage>
        <taxon>Eukaryota</taxon>
        <taxon>Metazoa</taxon>
        <taxon>Ecdysozoa</taxon>
        <taxon>Arthropoda</taxon>
        <taxon>Crustacea</taxon>
        <taxon>Branchiopoda</taxon>
        <taxon>Diplostraca</taxon>
        <taxon>Cladocera</taxon>
        <taxon>Anomopoda</taxon>
        <taxon>Daphniidae</taxon>
        <taxon>Daphnia</taxon>
    </lineage>
</organism>
<dbReference type="InterPro" id="IPR001033">
    <property type="entry name" value="Alpha_catenin"/>
</dbReference>
<dbReference type="GO" id="GO:0071944">
    <property type="term" value="C:cell periphery"/>
    <property type="evidence" value="ECO:0007669"/>
    <property type="project" value="UniProtKB-ARBA"/>
</dbReference>
<comment type="caution">
    <text evidence="6">The sequence shown here is derived from an EMBL/GenBank/DDBJ whole genome shotgun (WGS) entry which is preliminary data.</text>
</comment>
<dbReference type="Gene3D" id="1.20.120.230">
    <property type="entry name" value="Alpha-catenin/vinculin-like"/>
    <property type="match status" value="4"/>
</dbReference>
<dbReference type="STRING" id="35525.A0A162DAQ6"/>
<evidence type="ECO:0000313" key="7">
    <source>
        <dbReference type="Proteomes" id="UP000076858"/>
    </source>
</evidence>
<dbReference type="PRINTS" id="PR00805">
    <property type="entry name" value="ALPHACATENIN"/>
</dbReference>
<keyword evidence="5" id="KW-0812">Transmembrane</keyword>
<dbReference type="SUPFAM" id="SSF47220">
    <property type="entry name" value="alpha-catenin/vinculin-like"/>
    <property type="match status" value="3"/>
</dbReference>
<feature type="compositionally biased region" description="Low complexity" evidence="4">
    <location>
        <begin position="690"/>
        <end position="701"/>
    </location>
</feature>
<keyword evidence="5" id="KW-1133">Transmembrane helix</keyword>
<dbReference type="InterPro" id="IPR036723">
    <property type="entry name" value="Alpha-catenin/vinculin-like_sf"/>
</dbReference>
<evidence type="ECO:0000256" key="3">
    <source>
        <dbReference type="ARBA" id="ARBA00022490"/>
    </source>
</evidence>
<dbReference type="OrthoDB" id="9933814at2759"/>
<dbReference type="GO" id="GO:0007155">
    <property type="term" value="P:cell adhesion"/>
    <property type="evidence" value="ECO:0007669"/>
    <property type="project" value="InterPro"/>
</dbReference>
<feature type="region of interest" description="Disordered" evidence="4">
    <location>
        <begin position="843"/>
        <end position="872"/>
    </location>
</feature>
<evidence type="ECO:0000256" key="5">
    <source>
        <dbReference type="SAM" id="Phobius"/>
    </source>
</evidence>
<evidence type="ECO:0000256" key="1">
    <source>
        <dbReference type="ARBA" id="ARBA00004496"/>
    </source>
</evidence>
<dbReference type="GO" id="GO:0045296">
    <property type="term" value="F:cadherin binding"/>
    <property type="evidence" value="ECO:0007669"/>
    <property type="project" value="InterPro"/>
</dbReference>
<feature type="compositionally biased region" description="Low complexity" evidence="4">
    <location>
        <begin position="843"/>
        <end position="852"/>
    </location>
</feature>
<evidence type="ECO:0000313" key="6">
    <source>
        <dbReference type="EMBL" id="KZS05095.1"/>
    </source>
</evidence>
<feature type="region of interest" description="Disordered" evidence="4">
    <location>
        <begin position="657"/>
        <end position="709"/>
    </location>
</feature>
<dbReference type="PANTHER" id="PTHR46342">
    <property type="entry name" value="ALPHA-CATULIN"/>
    <property type="match status" value="1"/>
</dbReference>
<feature type="region of interest" description="Disordered" evidence="4">
    <location>
        <begin position="321"/>
        <end position="345"/>
    </location>
</feature>
<evidence type="ECO:0000256" key="4">
    <source>
        <dbReference type="SAM" id="MobiDB-lite"/>
    </source>
</evidence>
<dbReference type="PANTHER" id="PTHR46342:SF1">
    <property type="entry name" value="ALPHA-CATULIN"/>
    <property type="match status" value="1"/>
</dbReference>
<evidence type="ECO:0000256" key="2">
    <source>
        <dbReference type="ARBA" id="ARBA00008376"/>
    </source>
</evidence>
<dbReference type="Pfam" id="PF01044">
    <property type="entry name" value="Vinculin"/>
    <property type="match status" value="2"/>
</dbReference>
<proteinExistence type="inferred from homology"/>
<accession>A0A162DAQ6</accession>
<keyword evidence="5" id="KW-0472">Membrane</keyword>
<name>A0A162DAQ6_9CRUS</name>
<reference evidence="6 7" key="1">
    <citation type="submission" date="2016-03" db="EMBL/GenBank/DDBJ databases">
        <title>EvidentialGene: Evidence-directed Construction of Genes on Genomes.</title>
        <authorList>
            <person name="Gilbert D.G."/>
            <person name="Choi J.-H."/>
            <person name="Mockaitis K."/>
            <person name="Colbourne J."/>
            <person name="Pfrender M."/>
        </authorList>
    </citation>
    <scope>NUCLEOTIDE SEQUENCE [LARGE SCALE GENOMIC DNA]</scope>
    <source>
        <strain evidence="6 7">Xinb3</strain>
        <tissue evidence="6">Complete organism</tissue>
    </source>
</reference>
<dbReference type="EMBL" id="LRGB01002994">
    <property type="protein sequence ID" value="KZS05095.1"/>
    <property type="molecule type" value="Genomic_DNA"/>
</dbReference>
<dbReference type="GO" id="GO:0051015">
    <property type="term" value="F:actin filament binding"/>
    <property type="evidence" value="ECO:0007669"/>
    <property type="project" value="InterPro"/>
</dbReference>
<keyword evidence="3" id="KW-0963">Cytoplasm</keyword>
<gene>
    <name evidence="6" type="ORF">APZ42_031795</name>
</gene>
<comment type="similarity">
    <text evidence="2">Belongs to the vinculin/alpha-catenin family.</text>
</comment>
<keyword evidence="7" id="KW-1185">Reference proteome</keyword>
<comment type="subcellular location">
    <subcellularLocation>
        <location evidence="1">Cytoplasm</location>
    </subcellularLocation>
</comment>
<dbReference type="GO" id="GO:0005737">
    <property type="term" value="C:cytoplasm"/>
    <property type="evidence" value="ECO:0007669"/>
    <property type="project" value="UniProtKB-SubCell"/>
</dbReference>
<feature type="transmembrane region" description="Helical" evidence="5">
    <location>
        <begin position="1440"/>
        <end position="1465"/>
    </location>
</feature>
<dbReference type="InterPro" id="IPR030045">
    <property type="entry name" value="CTNNAL1"/>
</dbReference>
<protein>
    <submittedName>
        <fullName evidence="6">Alpha-catenin related</fullName>
    </submittedName>
</protein>
<dbReference type="Proteomes" id="UP000076858">
    <property type="component" value="Unassembled WGS sequence"/>
</dbReference>
<sequence length="1510" mass="167280">MACSSSIATGVTHVATSSSSLPAAPAVSSNAQSGICSSFASHNPRPPERHNLQIHTKSIEQTLIPLVTQITTLVSAPDRPLKAERSRRALGRVGRAVQAAVERFVLVGETIADDNSEIKLDMYEACREARQAGIAIEKLCELQYDEAQSCCTDGETSPSGGSGSIVGNSAIADKGSMVRAARCLLAAVTQVLLLADTIVVKQLLQAKDKVSNTLTRLEGVNNFTEFVKAFSQFGNEMVDFAHVTGDRQNDLKDERRRAQMSAARTILERSTLMLLTASKTCLRHPECTSSRENRDTVFCHMRRAIDLVHYVVKDGLLQTSSDHASNDVRPTGNGSSSSPAPNQPKEEDWDVLLTACGAIQQLDDSVEMTRLTLAPTACRERLTLALNAAIERTQDFTDSAYTSHEHRENILLLWDRVRSGLSHVIRAGINLEQRERHSPTEELETAIRTLLQCTQELRLQLEQTALEQAADLLASSREDADLIGHLRAAAISLDGDRFDECGERFQEHVDHLQEVCKLLRHVSPTEAHQVQAKYAEITVRIYGPQMLTATHTLSLYPNSKIAKENFQVFSDCWQALLNDVTNLAKEVSELLQDRATEKHVYMSLPRPGKHGTTSKPLKPGKLDSEEQAKIAKAGLEMKLITSEMDAETDRWTEAHNAAQQQSVSARGIERESAVGTANQGMVGGVGNEAVSSSGPGVPVSPTNGGLDENNDIVKRAKNMSSMAFSMYQFTRGEGTLKTTQDLFTQAEYFAEEANRLYKVVRQFCYQVPAGTLKKELLDYVDQIPTYVQQLQFTVKNPTVGKAATFTKVDAVIQETKNCMNCVSKVVSTCFECANKYNLDFRGLSPRGRSPGQRGDDDGGGAGGGSEGGKASGGAGDLWSFDVSMSSTIVRHCTMLMFKKKKKKLTKHGNLPQKYLQFYDEPSDVGQWADTNEANVENRQRIKDSNSIASLLELNGLVVKMLLLVQVFVVTLVLIVHTHCLNIDEENITYTDIQSSNLYCHSSKKSTNGRKVVCDFRHTAAKLGNAVLLKESDRVQDEQLHLEVHNCSKLFISSAFYSWRRLFSSLQLTIENVDDVEQEDMAEERDFDKPLGGFISLALRNVRMNSLTPYLVSDTKVLQIDIQECHIGIISENAFRNVDKLWQLRIEKSNISRIENHAMPNALLIEPRKIVDVDERKPFIFNETRFGTLESDAIQLNITDKNDYFNIVNSQFLSILKGGIRISGSGHVLVADSQFHQMDNDSVVIHLRGTDSESSHKLLAYSTLTLIGLDIFSVNVDNFLLNLQITNGQQYLIRLNFRFPGALSSVVALDNNTLSHIWDPNQTIFVQRWTVVCNCHDIGNSLYALAKTDSGKENQDFENGTFSQLPGEQEEAKPTESFLTMVSSPNWPIPNELRCYKDDVNSVSMGEYSALFCTDNAEKTANTNQAILEPDQSSNNYDMRTIFWCIGITGGCIAVTAGIVCLVAILRHRRKSCKIHNKKVSAYRPNDVKQVGIISEDPICGCDEGEDESQL</sequence>
<feature type="compositionally biased region" description="Gly residues" evidence="4">
    <location>
        <begin position="859"/>
        <end position="872"/>
    </location>
</feature>